<dbReference type="RefSeq" id="XP_025355916.1">
    <property type="nucleotide sequence ID" value="XM_025498780.1"/>
</dbReference>
<proteinExistence type="predicted"/>
<evidence type="ECO:0008006" key="12">
    <source>
        <dbReference type="Google" id="ProtNLM"/>
    </source>
</evidence>
<evidence type="ECO:0000256" key="9">
    <source>
        <dbReference type="SAM" id="MobiDB-lite"/>
    </source>
</evidence>
<keyword evidence="6" id="KW-0906">Nuclear pore complex</keyword>
<evidence type="ECO:0000256" key="2">
    <source>
        <dbReference type="ARBA" id="ARBA00022448"/>
    </source>
</evidence>
<dbReference type="AlphaFoldDB" id="A0A316VE87"/>
<comment type="subcellular location">
    <subcellularLocation>
        <location evidence="1">Nucleus</location>
        <location evidence="1">Nuclear pore complex</location>
    </subcellularLocation>
</comment>
<keyword evidence="11" id="KW-1185">Reference proteome</keyword>
<dbReference type="GO" id="GO:0017056">
    <property type="term" value="F:structural constituent of nuclear pore"/>
    <property type="evidence" value="ECO:0007669"/>
    <property type="project" value="InterPro"/>
</dbReference>
<keyword evidence="7" id="KW-0539">Nucleus</keyword>
<feature type="compositionally biased region" description="Low complexity" evidence="9">
    <location>
        <begin position="113"/>
        <end position="128"/>
    </location>
</feature>
<evidence type="ECO:0000313" key="10">
    <source>
        <dbReference type="EMBL" id="PWN35614.1"/>
    </source>
</evidence>
<dbReference type="EMBL" id="KZ819603">
    <property type="protein sequence ID" value="PWN35614.1"/>
    <property type="molecule type" value="Genomic_DNA"/>
</dbReference>
<organism evidence="10 11">
    <name type="scientific">Meira miltonrushii</name>
    <dbReference type="NCBI Taxonomy" id="1280837"/>
    <lineage>
        <taxon>Eukaryota</taxon>
        <taxon>Fungi</taxon>
        <taxon>Dikarya</taxon>
        <taxon>Basidiomycota</taxon>
        <taxon>Ustilaginomycotina</taxon>
        <taxon>Exobasidiomycetes</taxon>
        <taxon>Exobasidiales</taxon>
        <taxon>Brachybasidiaceae</taxon>
        <taxon>Meira</taxon>
    </lineage>
</organism>
<keyword evidence="3" id="KW-0509">mRNA transport</keyword>
<dbReference type="PANTHER" id="PTHR13437">
    <property type="entry name" value="NUCLEOPORIN P58/P45 NUCLEOPORIN-LIKE PROTEIN 1"/>
    <property type="match status" value="1"/>
</dbReference>
<dbReference type="GO" id="GO:0015031">
    <property type="term" value="P:protein transport"/>
    <property type="evidence" value="ECO:0007669"/>
    <property type="project" value="UniProtKB-KW"/>
</dbReference>
<dbReference type="GO" id="GO:0051028">
    <property type="term" value="P:mRNA transport"/>
    <property type="evidence" value="ECO:0007669"/>
    <property type="project" value="UniProtKB-KW"/>
</dbReference>
<evidence type="ECO:0000256" key="4">
    <source>
        <dbReference type="ARBA" id="ARBA00022927"/>
    </source>
</evidence>
<evidence type="ECO:0000256" key="6">
    <source>
        <dbReference type="ARBA" id="ARBA00023132"/>
    </source>
</evidence>
<evidence type="ECO:0000256" key="7">
    <source>
        <dbReference type="ARBA" id="ARBA00023242"/>
    </source>
</evidence>
<dbReference type="Proteomes" id="UP000245771">
    <property type="component" value="Unassembled WGS sequence"/>
</dbReference>
<feature type="coiled-coil region" evidence="8">
    <location>
        <begin position="342"/>
        <end position="369"/>
    </location>
</feature>
<protein>
    <recommendedName>
        <fullName evidence="12">Nucleoporin Nup54 alpha-helical domain-containing protein</fullName>
    </recommendedName>
</protein>
<dbReference type="InParanoid" id="A0A316VE87"/>
<dbReference type="OrthoDB" id="2538017at2759"/>
<feature type="region of interest" description="Disordered" evidence="9">
    <location>
        <begin position="1"/>
        <end position="209"/>
    </location>
</feature>
<dbReference type="PANTHER" id="PTHR13437:SF2">
    <property type="entry name" value="NUCLEOPORIN P58_P45"/>
    <property type="match status" value="1"/>
</dbReference>
<reference evidence="10 11" key="1">
    <citation type="journal article" date="2018" name="Mol. Biol. Evol.">
        <title>Broad Genomic Sampling Reveals a Smut Pathogenic Ancestry of the Fungal Clade Ustilaginomycotina.</title>
        <authorList>
            <person name="Kijpornyongpan T."/>
            <person name="Mondo S.J."/>
            <person name="Barry K."/>
            <person name="Sandor L."/>
            <person name="Lee J."/>
            <person name="Lipzen A."/>
            <person name="Pangilinan J."/>
            <person name="LaButti K."/>
            <person name="Hainaut M."/>
            <person name="Henrissat B."/>
            <person name="Grigoriev I.V."/>
            <person name="Spatafora J.W."/>
            <person name="Aime M.C."/>
        </authorList>
    </citation>
    <scope>NUCLEOTIDE SEQUENCE [LARGE SCALE GENOMIC DNA]</scope>
    <source>
        <strain evidence="10 11">MCA 3882</strain>
    </source>
</reference>
<accession>A0A316VE87</accession>
<feature type="compositionally biased region" description="Polar residues" evidence="9">
    <location>
        <begin position="1"/>
        <end position="12"/>
    </location>
</feature>
<dbReference type="STRING" id="1280837.A0A316VE87"/>
<keyword evidence="8" id="KW-0175">Coiled coil</keyword>
<keyword evidence="4" id="KW-0653">Protein transport</keyword>
<feature type="compositionally biased region" description="Low complexity" evidence="9">
    <location>
        <begin position="65"/>
        <end position="78"/>
    </location>
</feature>
<evidence type="ECO:0000256" key="8">
    <source>
        <dbReference type="SAM" id="Coils"/>
    </source>
</evidence>
<dbReference type="InterPro" id="IPR024882">
    <property type="entry name" value="NUP58/p45/49"/>
</dbReference>
<feature type="compositionally biased region" description="Low complexity" evidence="9">
    <location>
        <begin position="152"/>
        <end position="165"/>
    </location>
</feature>
<feature type="compositionally biased region" description="Low complexity" evidence="9">
    <location>
        <begin position="17"/>
        <end position="34"/>
    </location>
</feature>
<gene>
    <name evidence="10" type="ORF">FA14DRAFT_160683</name>
</gene>
<dbReference type="Gene3D" id="6.10.140.1350">
    <property type="match status" value="1"/>
</dbReference>
<dbReference type="GO" id="GO:0005643">
    <property type="term" value="C:nuclear pore"/>
    <property type="evidence" value="ECO:0007669"/>
    <property type="project" value="UniProtKB-SubCell"/>
</dbReference>
<evidence type="ECO:0000313" key="11">
    <source>
        <dbReference type="Proteomes" id="UP000245771"/>
    </source>
</evidence>
<keyword evidence="2" id="KW-0813">Transport</keyword>
<keyword evidence="5" id="KW-0811">Translocation</keyword>
<feature type="compositionally biased region" description="Low complexity" evidence="9">
    <location>
        <begin position="175"/>
        <end position="209"/>
    </location>
</feature>
<feature type="compositionally biased region" description="Polar residues" evidence="9">
    <location>
        <begin position="103"/>
        <end position="112"/>
    </location>
</feature>
<dbReference type="GO" id="GO:0008139">
    <property type="term" value="F:nuclear localization sequence binding"/>
    <property type="evidence" value="ECO:0007669"/>
    <property type="project" value="InterPro"/>
</dbReference>
<dbReference type="FunCoup" id="A0A316VE87">
    <property type="interactions" value="57"/>
</dbReference>
<name>A0A316VE87_9BASI</name>
<feature type="compositionally biased region" description="Polar residues" evidence="9">
    <location>
        <begin position="84"/>
        <end position="94"/>
    </location>
</feature>
<dbReference type="GeneID" id="37020561"/>
<evidence type="ECO:0000256" key="5">
    <source>
        <dbReference type="ARBA" id="ARBA00023010"/>
    </source>
</evidence>
<sequence>MQGRSSSFSLGGQTARPFASTSTTNNAATPTPSFSFGGSNQPAQQPQQQQQQPAATGSSLFSFGQPQQQQNQQQPQQQTGGLFGSSTNQQNTATGGLFGNKPPAQQNQTGFGSSLFGQNQAQQQSQQQAGGGLFGSSTAAGANKPFSFGSTQPAAQQQQPQQQQAFSFGATAPAQSGQQGSSLFGQSQQNPQQQFQQSTQFGQSAAQQNASIQINPNSPFAKQAYHQKERFNDLPEDQKKLFEEMEKYINGQIRIKDELQTREYGTEIKKRISEWNELSNNISNTLLILQQDGELIKGIVDHVDKDRTDLATLYEIARNYKEGRSDGKQWINWPGDFFNKAAVEFRTRIKRYRSTIEEIEKQLATIDTRNEHSPQLISDAILHQHAIFMSMASNVANLHAEVDQLKRDYVQWYQQQYRSVRDPFAMSELTSTI</sequence>
<evidence type="ECO:0000256" key="3">
    <source>
        <dbReference type="ARBA" id="ARBA00022816"/>
    </source>
</evidence>
<evidence type="ECO:0000256" key="1">
    <source>
        <dbReference type="ARBA" id="ARBA00004567"/>
    </source>
</evidence>
<feature type="compositionally biased region" description="Low complexity" evidence="9">
    <location>
        <begin position="41"/>
        <end position="55"/>
    </location>
</feature>